<dbReference type="OrthoDB" id="26203at2759"/>
<dbReference type="CDD" id="cd00110">
    <property type="entry name" value="LamG"/>
    <property type="match status" value="1"/>
</dbReference>
<dbReference type="Proteomes" id="UP000770661">
    <property type="component" value="Unassembled WGS sequence"/>
</dbReference>
<reference evidence="3" key="1">
    <citation type="submission" date="2020-07" db="EMBL/GenBank/DDBJ databases">
        <title>The High-quality genome of the commercially important snow crab, Chionoecetes opilio.</title>
        <authorList>
            <person name="Jeong J.-H."/>
            <person name="Ryu S."/>
        </authorList>
    </citation>
    <scope>NUCLEOTIDE SEQUENCE</scope>
    <source>
        <strain evidence="3">MADBK_172401_WGS</strain>
        <tissue evidence="3">Digestive gland</tissue>
    </source>
</reference>
<dbReference type="EMBL" id="JACEEZ010004780">
    <property type="protein sequence ID" value="KAG0726156.1"/>
    <property type="molecule type" value="Genomic_DNA"/>
</dbReference>
<dbReference type="GO" id="GO:0016020">
    <property type="term" value="C:membrane"/>
    <property type="evidence" value="ECO:0007669"/>
    <property type="project" value="UniProtKB-SubCell"/>
</dbReference>
<dbReference type="SUPFAM" id="SSF49899">
    <property type="entry name" value="Concanavalin A-like lectins/glucanases"/>
    <property type="match status" value="1"/>
</dbReference>
<organism evidence="3 4">
    <name type="scientific">Chionoecetes opilio</name>
    <name type="common">Atlantic snow crab</name>
    <name type="synonym">Cancer opilio</name>
    <dbReference type="NCBI Taxonomy" id="41210"/>
    <lineage>
        <taxon>Eukaryota</taxon>
        <taxon>Metazoa</taxon>
        <taxon>Ecdysozoa</taxon>
        <taxon>Arthropoda</taxon>
        <taxon>Crustacea</taxon>
        <taxon>Multicrustacea</taxon>
        <taxon>Malacostraca</taxon>
        <taxon>Eumalacostraca</taxon>
        <taxon>Eucarida</taxon>
        <taxon>Decapoda</taxon>
        <taxon>Pleocyemata</taxon>
        <taxon>Brachyura</taxon>
        <taxon>Eubrachyura</taxon>
        <taxon>Majoidea</taxon>
        <taxon>Majidae</taxon>
        <taxon>Chionoecetes</taxon>
    </lineage>
</organism>
<name>A0A8J4YNA7_CHIOP</name>
<dbReference type="PANTHER" id="PTHR15036">
    <property type="entry name" value="PIKACHURIN-LIKE PROTEIN"/>
    <property type="match status" value="1"/>
</dbReference>
<evidence type="ECO:0000313" key="4">
    <source>
        <dbReference type="Proteomes" id="UP000770661"/>
    </source>
</evidence>
<evidence type="ECO:0000256" key="1">
    <source>
        <dbReference type="PROSITE-ProRule" id="PRU00122"/>
    </source>
</evidence>
<dbReference type="Gene3D" id="2.60.120.200">
    <property type="match status" value="1"/>
</dbReference>
<comment type="caution">
    <text evidence="1">Lacks conserved residue(s) required for the propagation of feature annotation.</text>
</comment>
<evidence type="ECO:0000313" key="3">
    <source>
        <dbReference type="EMBL" id="KAG0726156.1"/>
    </source>
</evidence>
<keyword evidence="4" id="KW-1185">Reference proteome</keyword>
<dbReference type="InterPro" id="IPR001791">
    <property type="entry name" value="Laminin_G"/>
</dbReference>
<gene>
    <name evidence="3" type="primary">stan_0</name>
    <name evidence="3" type="ORF">GWK47_037152</name>
</gene>
<dbReference type="AlphaFoldDB" id="A0A8J4YNA7"/>
<feature type="domain" description="Laminin G" evidence="2">
    <location>
        <begin position="47"/>
        <end position="145"/>
    </location>
</feature>
<dbReference type="PANTHER" id="PTHR15036:SF85">
    <property type="entry name" value="SP2353, ISOFORM A"/>
    <property type="match status" value="1"/>
</dbReference>
<accession>A0A8J4YNA7</accession>
<dbReference type="PROSITE" id="PS50025">
    <property type="entry name" value="LAM_G_DOMAIN"/>
    <property type="match status" value="1"/>
</dbReference>
<proteinExistence type="predicted"/>
<evidence type="ECO:0000259" key="2">
    <source>
        <dbReference type="PROSITE" id="PS50025"/>
    </source>
</evidence>
<sequence>MLSGQCVSEVCKHGSKCKTVNGDGGSSGGFTCTNCSRSLYHTSTCELRARRFSKGTFLTFPALKQRHRLHIKISFATRDPNGLLLYNGRYNEKHDFMSLEVVAGEVVFSFSLGTTTTRVSAVLPGGVHDGNWHTVAVEYYYRVSF</sequence>
<dbReference type="InterPro" id="IPR013320">
    <property type="entry name" value="ConA-like_dom_sf"/>
</dbReference>
<dbReference type="Pfam" id="PF02210">
    <property type="entry name" value="Laminin_G_2"/>
    <property type="match status" value="1"/>
</dbReference>
<comment type="caution">
    <text evidence="3">The sequence shown here is derived from an EMBL/GenBank/DDBJ whole genome shotgun (WGS) entry which is preliminary data.</text>
</comment>
<protein>
    <submittedName>
        <fullName evidence="3">Protocadherin-like wing polarity protein stan</fullName>
    </submittedName>
</protein>
<dbReference type="InterPro" id="IPR050372">
    <property type="entry name" value="Neurexin-related_CASP"/>
</dbReference>